<keyword evidence="3" id="KW-0479">Metal-binding</keyword>
<feature type="binding site" evidence="3">
    <location>
        <position position="224"/>
    </location>
    <ligand>
        <name>Fe cation</name>
        <dbReference type="ChEBI" id="CHEBI:24875"/>
    </ligand>
</feature>
<dbReference type="Gene3D" id="3.40.190.10">
    <property type="entry name" value="Periplasmic binding protein-like II"/>
    <property type="match status" value="2"/>
</dbReference>
<feature type="binding site" evidence="3">
    <location>
        <position position="223"/>
    </location>
    <ligand>
        <name>Fe cation</name>
        <dbReference type="ChEBI" id="CHEBI:24875"/>
    </ligand>
</feature>
<protein>
    <submittedName>
        <fullName evidence="5">Fe(3+) ABC transporter substrate-binding protein</fullName>
    </submittedName>
</protein>
<dbReference type="Pfam" id="PF13343">
    <property type="entry name" value="SBP_bac_6"/>
    <property type="match status" value="1"/>
</dbReference>
<name>A0A545UB07_9GAMM</name>
<evidence type="ECO:0000313" key="6">
    <source>
        <dbReference type="Proteomes" id="UP000315439"/>
    </source>
</evidence>
<dbReference type="AlphaFoldDB" id="A0A545UB07"/>
<organism evidence="5 6">
    <name type="scientific">Aliikangiella coralliicola</name>
    <dbReference type="NCBI Taxonomy" id="2592383"/>
    <lineage>
        <taxon>Bacteria</taxon>
        <taxon>Pseudomonadati</taxon>
        <taxon>Pseudomonadota</taxon>
        <taxon>Gammaproteobacteria</taxon>
        <taxon>Oceanospirillales</taxon>
        <taxon>Pleioneaceae</taxon>
        <taxon>Aliikangiella</taxon>
    </lineage>
</organism>
<dbReference type="EMBL" id="VIKS01000010">
    <property type="protein sequence ID" value="TQV86648.1"/>
    <property type="molecule type" value="Genomic_DNA"/>
</dbReference>
<dbReference type="GO" id="GO:0046872">
    <property type="term" value="F:metal ion binding"/>
    <property type="evidence" value="ECO:0007669"/>
    <property type="project" value="UniProtKB-KW"/>
</dbReference>
<dbReference type="PIRSF" id="PIRSF002825">
    <property type="entry name" value="CfbpA"/>
    <property type="match status" value="1"/>
</dbReference>
<dbReference type="PANTHER" id="PTHR30006:SF15">
    <property type="entry name" value="IRON-UTILIZATION PERIPLASMIC PROTEIN"/>
    <property type="match status" value="1"/>
</dbReference>
<comment type="caution">
    <text evidence="5">The sequence shown here is derived from an EMBL/GenBank/DDBJ whole genome shotgun (WGS) entry which is preliminary data.</text>
</comment>
<feature type="chain" id="PRO_5022060093" evidence="4">
    <location>
        <begin position="27"/>
        <end position="342"/>
    </location>
</feature>
<dbReference type="OrthoDB" id="9769567at2"/>
<dbReference type="PANTHER" id="PTHR30006">
    <property type="entry name" value="THIAMINE-BINDING PERIPLASMIC PROTEIN-RELATED"/>
    <property type="match status" value="1"/>
</dbReference>
<evidence type="ECO:0000256" key="4">
    <source>
        <dbReference type="SAM" id="SignalP"/>
    </source>
</evidence>
<accession>A0A545UB07</accession>
<evidence type="ECO:0000313" key="5">
    <source>
        <dbReference type="EMBL" id="TQV86648.1"/>
    </source>
</evidence>
<feature type="signal peptide" evidence="4">
    <location>
        <begin position="1"/>
        <end position="26"/>
    </location>
</feature>
<keyword evidence="2 4" id="KW-0732">Signal</keyword>
<sequence>MSSNMRRLFCTILLLSPLLLSSIANSAEVNVYSARKEALIKPLLKRFTEETGIKVNLVTGKADALIKRLEVEGKNSPADVLLTVDAARLHRAKQQNLLQKVHSDYLSKHVPQNYRDDEGYWYGLSLRSRVIVYSPERVPGKQLSSYEDLADPKWQKKLCVRSSSNVYNQSLVASLIAHNGAEATEKWAKGLVNNFARSPKGGDRDQVKAVAVGQCDLALVNTYYVGGMLESKVEAEKKAASKVSVFWPNQSSRGAHVNLSGIGITQSAQHKKEAIKLLEYLVSDAAQTWYAKANYEYPVVAGVANSALLKQWGEFKPDAINMDLLGKYNAEAVLLMDRAGWK</sequence>
<gene>
    <name evidence="5" type="ORF">FLL46_17295</name>
</gene>
<keyword evidence="6" id="KW-1185">Reference proteome</keyword>
<reference evidence="5 6" key="1">
    <citation type="submission" date="2019-07" db="EMBL/GenBank/DDBJ databases">
        <title>Draft genome for Aliikangiella sp. M105.</title>
        <authorList>
            <person name="Wang G."/>
        </authorList>
    </citation>
    <scope>NUCLEOTIDE SEQUENCE [LARGE SCALE GENOMIC DNA]</scope>
    <source>
        <strain evidence="5 6">M105</strain>
    </source>
</reference>
<dbReference type="InterPro" id="IPR026045">
    <property type="entry name" value="Ferric-bd"/>
</dbReference>
<dbReference type="CDD" id="cd13542">
    <property type="entry name" value="PBP2_FutA1_ilke"/>
    <property type="match status" value="1"/>
</dbReference>
<dbReference type="Proteomes" id="UP000315439">
    <property type="component" value="Unassembled WGS sequence"/>
</dbReference>
<comment type="similarity">
    <text evidence="1">Belongs to the bacterial solute-binding protein 1 family.</text>
</comment>
<evidence type="ECO:0000256" key="3">
    <source>
        <dbReference type="PIRSR" id="PIRSR002825-1"/>
    </source>
</evidence>
<keyword evidence="3" id="KW-0408">Iron</keyword>
<evidence type="ECO:0000256" key="2">
    <source>
        <dbReference type="ARBA" id="ARBA00022729"/>
    </source>
</evidence>
<dbReference type="GO" id="GO:0030288">
    <property type="term" value="C:outer membrane-bounded periplasmic space"/>
    <property type="evidence" value="ECO:0007669"/>
    <property type="project" value="TreeGrafter"/>
</dbReference>
<evidence type="ECO:0000256" key="1">
    <source>
        <dbReference type="ARBA" id="ARBA00008520"/>
    </source>
</evidence>
<dbReference type="SUPFAM" id="SSF53850">
    <property type="entry name" value="Periplasmic binding protein-like II"/>
    <property type="match status" value="1"/>
</dbReference>
<proteinExistence type="inferred from homology"/>